<protein>
    <submittedName>
        <fullName evidence="4">Amidohydrolase</fullName>
    </submittedName>
</protein>
<dbReference type="InterPro" id="IPR017439">
    <property type="entry name" value="Amidohydrolase"/>
</dbReference>
<evidence type="ECO:0000259" key="3">
    <source>
        <dbReference type="Pfam" id="PF07687"/>
    </source>
</evidence>
<feature type="chain" id="PRO_5046974449" evidence="2">
    <location>
        <begin position="26"/>
        <end position="457"/>
    </location>
</feature>
<dbReference type="RefSeq" id="WP_192834744.1">
    <property type="nucleotide sequence ID" value="NZ_JADAZL010000008.1"/>
</dbReference>
<organism evidence="4 5">
    <name type="scientific">Acinetobacter oleivorans</name>
    <dbReference type="NCBI Taxonomy" id="1148157"/>
    <lineage>
        <taxon>Bacteria</taxon>
        <taxon>Pseudomonadati</taxon>
        <taxon>Pseudomonadota</taxon>
        <taxon>Gammaproteobacteria</taxon>
        <taxon>Moraxellales</taxon>
        <taxon>Moraxellaceae</taxon>
        <taxon>Acinetobacter</taxon>
    </lineage>
</organism>
<dbReference type="Gene3D" id="3.40.630.10">
    <property type="entry name" value="Zn peptidases"/>
    <property type="match status" value="1"/>
</dbReference>
<keyword evidence="5" id="KW-1185">Reference proteome</keyword>
<dbReference type="InterPro" id="IPR011650">
    <property type="entry name" value="Peptidase_M20_dimer"/>
</dbReference>
<name>A0ABR9NLI7_9GAMM</name>
<evidence type="ECO:0000313" key="5">
    <source>
        <dbReference type="Proteomes" id="UP000619170"/>
    </source>
</evidence>
<proteinExistence type="predicted"/>
<dbReference type="Pfam" id="PF01546">
    <property type="entry name" value="Peptidase_M20"/>
    <property type="match status" value="1"/>
</dbReference>
<dbReference type="PANTHER" id="PTHR11014:SF63">
    <property type="entry name" value="METALLOPEPTIDASE, PUTATIVE (AFU_ORTHOLOGUE AFUA_6G09600)-RELATED"/>
    <property type="match status" value="1"/>
</dbReference>
<reference evidence="4 5" key="1">
    <citation type="submission" date="2020-10" db="EMBL/GenBank/DDBJ databases">
        <authorList>
            <person name="Mohd Rani F."/>
        </authorList>
    </citation>
    <scope>NUCLEOTIDE SEQUENCE [LARGE SCALE GENOMIC DNA]</scope>
    <source>
        <strain evidence="4 5">AC1583</strain>
    </source>
</reference>
<accession>A0ABR9NLI7</accession>
<feature type="signal peptide" evidence="2">
    <location>
        <begin position="1"/>
        <end position="25"/>
    </location>
</feature>
<dbReference type="Pfam" id="PF07687">
    <property type="entry name" value="M20_dimer"/>
    <property type="match status" value="1"/>
</dbReference>
<dbReference type="InterPro" id="IPR036264">
    <property type="entry name" value="Bact_exopeptidase_dim_dom"/>
</dbReference>
<feature type="domain" description="Peptidase M20 dimerisation" evidence="3">
    <location>
        <begin position="238"/>
        <end position="313"/>
    </location>
</feature>
<gene>
    <name evidence="4" type="ORF">IIQ43_14680</name>
</gene>
<reference evidence="5" key="2">
    <citation type="submission" date="2023-07" db="EMBL/GenBank/DDBJ databases">
        <title>Acinetobacter oleivorans assembled AC1583.</title>
        <authorList>
            <person name="Yeo C.C."/>
        </authorList>
    </citation>
    <scope>NUCLEOTIDE SEQUENCE [LARGE SCALE GENOMIC DNA]</scope>
    <source>
        <strain evidence="5">AC1583</strain>
    </source>
</reference>
<dbReference type="Gene3D" id="3.30.70.360">
    <property type="match status" value="1"/>
</dbReference>
<dbReference type="EMBL" id="JADAZL010000008">
    <property type="protein sequence ID" value="MBE2165769.1"/>
    <property type="molecule type" value="Genomic_DNA"/>
</dbReference>
<dbReference type="PANTHER" id="PTHR11014">
    <property type="entry name" value="PEPTIDASE M20 FAMILY MEMBER"/>
    <property type="match status" value="1"/>
</dbReference>
<keyword evidence="1" id="KW-0378">Hydrolase</keyword>
<evidence type="ECO:0000256" key="1">
    <source>
        <dbReference type="ARBA" id="ARBA00022801"/>
    </source>
</evidence>
<keyword evidence="2" id="KW-0732">Signal</keyword>
<dbReference type="SUPFAM" id="SSF55031">
    <property type="entry name" value="Bacterial exopeptidase dimerisation domain"/>
    <property type="match status" value="1"/>
</dbReference>
<evidence type="ECO:0000313" key="4">
    <source>
        <dbReference type="EMBL" id="MBE2165769.1"/>
    </source>
</evidence>
<comment type="caution">
    <text evidence="4">The sequence shown here is derived from an EMBL/GenBank/DDBJ whole genome shotgun (WGS) entry which is preliminary data.</text>
</comment>
<dbReference type="NCBIfam" id="TIGR01891">
    <property type="entry name" value="amidohydrolases"/>
    <property type="match status" value="1"/>
</dbReference>
<dbReference type="Proteomes" id="UP000619170">
    <property type="component" value="Unassembled WGS sequence"/>
</dbReference>
<sequence length="457" mass="49220">MVNKVQLYRFLGLSACVLLSSTLNAQPAEVNSSNLPAVSQKAITIIDGQTEWLSKVYKDIHEHPELGFMETRTSAIVAKELKSLGFDVKTGIAKTGVVGILKNGNGPTVMYRADMDANTVQEATGLPYASKVRVKLDDGTETPVAHMCGHDAHVTWMLSMAKTLVALKKEWSGTIILVAQPAEEPITGAKAMVTDGLWTKYNLPKPDYFFAVHTTPAPVGVVINAPGPRMAGTDQLDVLFKGVGGHGSLPMLTKNPISMAANAVTQYQTIMGNAVDPQQAAVLSIGSIQAGNSNNVIPSTALVKMNLRWFDPKIRETMLNNIKFMSDGAAEMQGMGKDQLPTFTFKGSSTPVVNNKEFSARLNGPLKALLGEKHVLTEYPAVMGSEDVHHLLGDQKDIPFNFMFIGVADPVVFANAVKQGKPVPYIPHSPNYVVDLKALPVGAKVTTVSMLELLNKK</sequence>
<dbReference type="InterPro" id="IPR002933">
    <property type="entry name" value="Peptidase_M20"/>
</dbReference>
<evidence type="ECO:0000256" key="2">
    <source>
        <dbReference type="SAM" id="SignalP"/>
    </source>
</evidence>
<dbReference type="SUPFAM" id="SSF53187">
    <property type="entry name" value="Zn-dependent exopeptidases"/>
    <property type="match status" value="1"/>
</dbReference>
<dbReference type="PIRSF" id="PIRSF005962">
    <property type="entry name" value="Pept_M20D_amidohydro"/>
    <property type="match status" value="1"/>
</dbReference>